<reference evidence="17 18" key="1">
    <citation type="journal article" date="2011" name="Science">
        <title>The ecoresponsive genome of Daphnia pulex.</title>
        <authorList>
            <person name="Colbourne J.K."/>
            <person name="Pfrender M.E."/>
            <person name="Gilbert D."/>
            <person name="Thomas W.K."/>
            <person name="Tucker A."/>
            <person name="Oakley T.H."/>
            <person name="Tokishita S."/>
            <person name="Aerts A."/>
            <person name="Arnold G.J."/>
            <person name="Basu M.K."/>
            <person name="Bauer D.J."/>
            <person name="Caceres C.E."/>
            <person name="Carmel L."/>
            <person name="Casola C."/>
            <person name="Choi J.H."/>
            <person name="Detter J.C."/>
            <person name="Dong Q."/>
            <person name="Dusheyko S."/>
            <person name="Eads B.D."/>
            <person name="Frohlich T."/>
            <person name="Geiler-Samerotte K.A."/>
            <person name="Gerlach D."/>
            <person name="Hatcher P."/>
            <person name="Jogdeo S."/>
            <person name="Krijgsveld J."/>
            <person name="Kriventseva E.V."/>
            <person name="Kultz D."/>
            <person name="Laforsch C."/>
            <person name="Lindquist E."/>
            <person name="Lopez J."/>
            <person name="Manak J.R."/>
            <person name="Muller J."/>
            <person name="Pangilinan J."/>
            <person name="Patwardhan R.P."/>
            <person name="Pitluck S."/>
            <person name="Pritham E.J."/>
            <person name="Rechtsteiner A."/>
            <person name="Rho M."/>
            <person name="Rogozin I.B."/>
            <person name="Sakarya O."/>
            <person name="Salamov A."/>
            <person name="Schaack S."/>
            <person name="Shapiro H."/>
            <person name="Shiga Y."/>
            <person name="Skalitzky C."/>
            <person name="Smith Z."/>
            <person name="Souvorov A."/>
            <person name="Sung W."/>
            <person name="Tang Z."/>
            <person name="Tsuchiya D."/>
            <person name="Tu H."/>
            <person name="Vos H."/>
            <person name="Wang M."/>
            <person name="Wolf Y.I."/>
            <person name="Yamagata H."/>
            <person name="Yamada T."/>
            <person name="Ye Y."/>
            <person name="Shaw J.R."/>
            <person name="Andrews J."/>
            <person name="Crease T.J."/>
            <person name="Tang H."/>
            <person name="Lucas S.M."/>
            <person name="Robertson H.M."/>
            <person name="Bork P."/>
            <person name="Koonin E.V."/>
            <person name="Zdobnov E.M."/>
            <person name="Grigoriev I.V."/>
            <person name="Lynch M."/>
            <person name="Boore J.L."/>
        </authorList>
    </citation>
    <scope>NUCLEOTIDE SEQUENCE [LARGE SCALE GENOMIC DNA]</scope>
</reference>
<evidence type="ECO:0000256" key="12">
    <source>
        <dbReference type="ARBA" id="ARBA00070508"/>
    </source>
</evidence>
<comment type="function">
    <text evidence="11">Facilitates flavin adenine dinucleotide (FAD) translocation across the mitochondrial inner membrane into the mitochondrial matrix where it acts as a redox cofactor to assist flavoenzyme activities in fundamental metabolic processes including fatty acid beta-oxidation, amino acid and choline metabolism as well as mitochondrial electron transportation. In particular, provides FAD to DLD dehydrogenase of the glycine cleavage system, part of mitochondrial one-carbon metabolic pathway involved in neural tube closure in early embryogenesis.</text>
</comment>
<feature type="transmembrane region" description="Helical" evidence="16">
    <location>
        <begin position="76"/>
        <end position="97"/>
    </location>
</feature>
<dbReference type="KEGG" id="dpx:DAPPUDRAFT_317495"/>
<dbReference type="Proteomes" id="UP000000305">
    <property type="component" value="Unassembled WGS sequence"/>
</dbReference>
<dbReference type="GO" id="GO:0005739">
    <property type="term" value="C:mitochondrion"/>
    <property type="evidence" value="ECO:0000318"/>
    <property type="project" value="GO_Central"/>
</dbReference>
<evidence type="ECO:0000256" key="16">
    <source>
        <dbReference type="SAM" id="Phobius"/>
    </source>
</evidence>
<keyword evidence="7 16" id="KW-1133">Transmembrane helix</keyword>
<accession>E9GG43</accession>
<dbReference type="FunCoup" id="E9GG43">
    <property type="interactions" value="2328"/>
</dbReference>
<feature type="repeat" description="Solcar" evidence="14">
    <location>
        <begin position="13"/>
        <end position="104"/>
    </location>
</feature>
<evidence type="ECO:0000256" key="14">
    <source>
        <dbReference type="PROSITE-ProRule" id="PRU00282"/>
    </source>
</evidence>
<dbReference type="PROSITE" id="PS50920">
    <property type="entry name" value="SOLCAR"/>
    <property type="match status" value="3"/>
</dbReference>
<protein>
    <recommendedName>
        <fullName evidence="12">Solute carrier family 25 member 32</fullName>
    </recommendedName>
    <alternativeName>
        <fullName evidence="13">Mitochondrial FAD transporter</fullName>
    </alternativeName>
</protein>
<keyword evidence="18" id="KW-1185">Reference proteome</keyword>
<dbReference type="InterPro" id="IPR023395">
    <property type="entry name" value="MCP_dom_sf"/>
</dbReference>
<evidence type="ECO:0000256" key="5">
    <source>
        <dbReference type="ARBA" id="ARBA00022737"/>
    </source>
</evidence>
<comment type="similarity">
    <text evidence="2 15">Belongs to the mitochondrial carrier (TC 2.A.29) family.</text>
</comment>
<dbReference type="InterPro" id="IPR002067">
    <property type="entry name" value="MCP"/>
</dbReference>
<evidence type="ECO:0000256" key="10">
    <source>
        <dbReference type="ARBA" id="ARBA00050907"/>
    </source>
</evidence>
<evidence type="ECO:0000313" key="18">
    <source>
        <dbReference type="Proteomes" id="UP000000305"/>
    </source>
</evidence>
<proteinExistence type="inferred from homology"/>
<dbReference type="PRINTS" id="PR00926">
    <property type="entry name" value="MITOCARRIER"/>
</dbReference>
<sequence>MTALFGRYGIIKYEPLLAGIAGGVVSTTILHPLDTIRTRLAVSGSPLIAAGIRRPSYGGLVDVLTTITRSHGVQGVYRGITLGVLAAGCTWGSYFFFYDARKAQMHRDDPTRASLGAVNHMMAATESGLITLFLTNPIYVIKTRLCLQFGAQDFSEEKRYSGIIDALVKTYRNDGIKGFYKGLLPGFFGVSHTAIQLMMYEEMKSTYKEHYNMSLDSRMSTMTYLSFTALSKLIAVITTYPYRLMRTRMQDQHHEHNGLIDMVTRTWRYEGIRGFYKGMLPTLLRVTPATAITFVVYENVSHYFIENSVASKNKTQ</sequence>
<keyword evidence="9 14" id="KW-0472">Membrane</keyword>
<dbReference type="EMBL" id="GL732543">
    <property type="protein sequence ID" value="EFX81334.1"/>
    <property type="molecule type" value="Genomic_DNA"/>
</dbReference>
<dbReference type="OMA" id="CLQYADH"/>
<name>E9GG43_DAPPU</name>
<keyword evidence="6" id="KW-0999">Mitochondrion inner membrane</keyword>
<dbReference type="PhylomeDB" id="E9GG43"/>
<evidence type="ECO:0000256" key="2">
    <source>
        <dbReference type="ARBA" id="ARBA00006375"/>
    </source>
</evidence>
<evidence type="ECO:0000256" key="7">
    <source>
        <dbReference type="ARBA" id="ARBA00022989"/>
    </source>
</evidence>
<keyword evidence="3 15" id="KW-0813">Transport</keyword>
<evidence type="ECO:0000256" key="11">
    <source>
        <dbReference type="ARBA" id="ARBA00058619"/>
    </source>
</evidence>
<evidence type="ECO:0000256" key="4">
    <source>
        <dbReference type="ARBA" id="ARBA00022692"/>
    </source>
</evidence>
<evidence type="ECO:0000256" key="8">
    <source>
        <dbReference type="ARBA" id="ARBA00023128"/>
    </source>
</evidence>
<dbReference type="Pfam" id="PF00153">
    <property type="entry name" value="Mito_carr"/>
    <property type="match status" value="3"/>
</dbReference>
<organism evidence="17 18">
    <name type="scientific">Daphnia pulex</name>
    <name type="common">Water flea</name>
    <dbReference type="NCBI Taxonomy" id="6669"/>
    <lineage>
        <taxon>Eukaryota</taxon>
        <taxon>Metazoa</taxon>
        <taxon>Ecdysozoa</taxon>
        <taxon>Arthropoda</taxon>
        <taxon>Crustacea</taxon>
        <taxon>Branchiopoda</taxon>
        <taxon>Diplostraca</taxon>
        <taxon>Cladocera</taxon>
        <taxon>Anomopoda</taxon>
        <taxon>Daphniidae</taxon>
        <taxon>Daphnia</taxon>
    </lineage>
</organism>
<dbReference type="GO" id="GO:0015230">
    <property type="term" value="F:FAD transmembrane transporter activity"/>
    <property type="evidence" value="ECO:0000318"/>
    <property type="project" value="GO_Central"/>
</dbReference>
<dbReference type="PANTHER" id="PTHR45683">
    <property type="entry name" value="MITOCHONDRIAL NICOTINAMIDE ADENINE DINUCLEOTIDE TRANSPORTER 1-RELATED-RELATED"/>
    <property type="match status" value="1"/>
</dbReference>
<dbReference type="GO" id="GO:0005743">
    <property type="term" value="C:mitochondrial inner membrane"/>
    <property type="evidence" value="ECO:0007669"/>
    <property type="project" value="UniProtKB-SubCell"/>
</dbReference>
<dbReference type="Gene3D" id="1.50.40.10">
    <property type="entry name" value="Mitochondrial carrier domain"/>
    <property type="match status" value="1"/>
</dbReference>
<dbReference type="AlphaFoldDB" id="E9GG43"/>
<dbReference type="SUPFAM" id="SSF103506">
    <property type="entry name" value="Mitochondrial carrier"/>
    <property type="match status" value="1"/>
</dbReference>
<feature type="transmembrane region" description="Helical" evidence="16">
    <location>
        <begin position="179"/>
        <end position="199"/>
    </location>
</feature>
<dbReference type="GO" id="GO:0008517">
    <property type="term" value="F:folic acid transmembrane transporter activity"/>
    <property type="evidence" value="ECO:0000318"/>
    <property type="project" value="GO_Central"/>
</dbReference>
<evidence type="ECO:0000256" key="6">
    <source>
        <dbReference type="ARBA" id="ARBA00022792"/>
    </source>
</evidence>
<dbReference type="STRING" id="6669.E9GG43"/>
<comment type="subcellular location">
    <subcellularLocation>
        <location evidence="1">Mitochondrion inner membrane</location>
        <topology evidence="1">Multi-pass membrane protein</topology>
    </subcellularLocation>
</comment>
<dbReference type="GO" id="GO:0055085">
    <property type="term" value="P:transmembrane transport"/>
    <property type="evidence" value="ECO:0000318"/>
    <property type="project" value="GO_Central"/>
</dbReference>
<dbReference type="InParanoid" id="E9GG43"/>
<evidence type="ECO:0000256" key="3">
    <source>
        <dbReference type="ARBA" id="ARBA00022448"/>
    </source>
</evidence>
<dbReference type="OrthoDB" id="428293at2759"/>
<keyword evidence="5" id="KW-0677">Repeat</keyword>
<evidence type="ECO:0000256" key="13">
    <source>
        <dbReference type="ARBA" id="ARBA00079992"/>
    </source>
</evidence>
<evidence type="ECO:0000256" key="15">
    <source>
        <dbReference type="RuleBase" id="RU000488"/>
    </source>
</evidence>
<evidence type="ECO:0000313" key="17">
    <source>
        <dbReference type="EMBL" id="EFX81334.1"/>
    </source>
</evidence>
<comment type="catalytic activity">
    <reaction evidence="10">
        <text>FAD(in) = FAD(out)</text>
        <dbReference type="Rhea" id="RHEA:76535"/>
        <dbReference type="ChEBI" id="CHEBI:57692"/>
    </reaction>
</comment>
<dbReference type="eggNOG" id="KOG0764">
    <property type="taxonomic scope" value="Eukaryota"/>
</dbReference>
<keyword evidence="8" id="KW-0496">Mitochondrion</keyword>
<dbReference type="HOGENOM" id="CLU_015166_6_4_1"/>
<dbReference type="InterPro" id="IPR044712">
    <property type="entry name" value="SLC25A32-like"/>
</dbReference>
<dbReference type="FunFam" id="1.50.40.10:FF:000025">
    <property type="entry name" value="mitochondrial folate transporter/carrier"/>
    <property type="match status" value="1"/>
</dbReference>
<keyword evidence="4 14" id="KW-0812">Transmembrane</keyword>
<evidence type="ECO:0000256" key="9">
    <source>
        <dbReference type="ARBA" id="ARBA00023136"/>
    </source>
</evidence>
<feature type="repeat" description="Solcar" evidence="14">
    <location>
        <begin position="115"/>
        <end position="206"/>
    </location>
</feature>
<evidence type="ECO:0000256" key="1">
    <source>
        <dbReference type="ARBA" id="ARBA00004448"/>
    </source>
</evidence>
<feature type="repeat" description="Solcar" evidence="14">
    <location>
        <begin position="219"/>
        <end position="303"/>
    </location>
</feature>
<feature type="transmembrane region" description="Helical" evidence="16">
    <location>
        <begin position="219"/>
        <end position="240"/>
    </location>
</feature>
<dbReference type="InterPro" id="IPR018108">
    <property type="entry name" value="MCP_transmembrane"/>
</dbReference>
<gene>
    <name evidence="17" type="ORF">DAPPUDRAFT_317495</name>
</gene>